<feature type="region of interest" description="Disordered" evidence="1">
    <location>
        <begin position="128"/>
        <end position="150"/>
    </location>
</feature>
<gene>
    <name evidence="2" type="ORF">OG517_25900</name>
</gene>
<dbReference type="Proteomes" id="UP001432039">
    <property type="component" value="Chromosome"/>
</dbReference>
<organism evidence="2 3">
    <name type="scientific">Streptomyces virginiae</name>
    <name type="common">Streptomyces cinnamonensis</name>
    <dbReference type="NCBI Taxonomy" id="1961"/>
    <lineage>
        <taxon>Bacteria</taxon>
        <taxon>Bacillati</taxon>
        <taxon>Actinomycetota</taxon>
        <taxon>Actinomycetes</taxon>
        <taxon>Kitasatosporales</taxon>
        <taxon>Streptomycetaceae</taxon>
        <taxon>Streptomyces</taxon>
    </lineage>
</organism>
<feature type="region of interest" description="Disordered" evidence="1">
    <location>
        <begin position="1"/>
        <end position="47"/>
    </location>
</feature>
<keyword evidence="3" id="KW-1185">Reference proteome</keyword>
<dbReference type="RefSeq" id="WP_328963302.1">
    <property type="nucleotide sequence ID" value="NZ_CP108090.1"/>
</dbReference>
<evidence type="ECO:0000313" key="2">
    <source>
        <dbReference type="EMBL" id="WUQ14572.1"/>
    </source>
</evidence>
<accession>A0ABZ1TH00</accession>
<feature type="compositionally biased region" description="Low complexity" evidence="1">
    <location>
        <begin position="30"/>
        <end position="40"/>
    </location>
</feature>
<name>A0ABZ1TH00_STRVG</name>
<proteinExistence type="predicted"/>
<dbReference type="EMBL" id="CP108090">
    <property type="protein sequence ID" value="WUQ14572.1"/>
    <property type="molecule type" value="Genomic_DNA"/>
</dbReference>
<reference evidence="2" key="1">
    <citation type="submission" date="2022-10" db="EMBL/GenBank/DDBJ databases">
        <title>The complete genomes of actinobacterial strains from the NBC collection.</title>
        <authorList>
            <person name="Joergensen T.S."/>
            <person name="Alvarez Arevalo M."/>
            <person name="Sterndorff E.B."/>
            <person name="Faurdal D."/>
            <person name="Vuksanovic O."/>
            <person name="Mourched A.-S."/>
            <person name="Charusanti P."/>
            <person name="Shaw S."/>
            <person name="Blin K."/>
            <person name="Weber T."/>
        </authorList>
    </citation>
    <scope>NUCLEOTIDE SEQUENCE</scope>
    <source>
        <strain evidence="2">NBC_00248</strain>
    </source>
</reference>
<sequence>MSFEEEWGRHKQTAAGSADPSPQMRLNQLPADQGGSPAPGAGAGYGVLAITPPEKKKAANTIENVLQPGTTKAADAADEPTKNAVKAFSGWATAAGLSKAHTHWDDQVKRLMGRLNSEKTGLRGASNLLSGTDQLTGGSFQPVQSKVTGV</sequence>
<evidence type="ECO:0000256" key="1">
    <source>
        <dbReference type="SAM" id="MobiDB-lite"/>
    </source>
</evidence>
<evidence type="ECO:0000313" key="3">
    <source>
        <dbReference type="Proteomes" id="UP001432039"/>
    </source>
</evidence>
<protein>
    <submittedName>
        <fullName evidence="2">Uncharacterized protein</fullName>
    </submittedName>
</protein>